<evidence type="ECO:0000256" key="2">
    <source>
        <dbReference type="ARBA" id="ARBA00023150"/>
    </source>
</evidence>
<name>A0A3G6J3U0_9CORY</name>
<dbReference type="PROSITE" id="PS01078">
    <property type="entry name" value="MOCF_BIOSYNTHESIS_1"/>
    <property type="match status" value="1"/>
</dbReference>
<dbReference type="SMART" id="SM00852">
    <property type="entry name" value="MoCF_biosynth"/>
    <property type="match status" value="1"/>
</dbReference>
<dbReference type="EMBL" id="CP033897">
    <property type="protein sequence ID" value="AZA12363.1"/>
    <property type="molecule type" value="Genomic_DNA"/>
</dbReference>
<gene>
    <name evidence="4" type="primary">moaE1</name>
    <name evidence="4" type="ORF">CGERO_10415</name>
</gene>
<dbReference type="KEGG" id="cgk:CGERO_10415"/>
<dbReference type="InterPro" id="IPR051920">
    <property type="entry name" value="MPT_Adenylyltrnsfr/MoaC-Rel"/>
</dbReference>
<sequence length="303" mass="32046">MRTARVLVASTRAAAGTYQDTTGPLLVQWLREQGFETSDPLVVADREVRGGVEKLLGADVVITTGGTGISPDDQTVEAVQKYIDRPMPGVMHAIWEHGLRNTKFAVLSRGVAGMAGRTFVCTLPGSHGGVKDGMAVLEPLLGAIVDTAAGQAHEGHDPAYVKAQAGIIDAFITDHPIDAGKARELTATRAMGAVVTFDGVVRDHDGGEPVADLTYTAHPNAAGVMRAVVERIASQHPNTRIFAVHRTGALQIGDTAFLVVAAAAHRHDAFYAAMAVADAVKAEVPIWKEQHLSDGRTQWVGIE</sequence>
<dbReference type="Pfam" id="PF00994">
    <property type="entry name" value="MoCF_biosynth"/>
    <property type="match status" value="1"/>
</dbReference>
<keyword evidence="2" id="KW-0501">Molybdenum cofactor biosynthesis</keyword>
<dbReference type="OrthoDB" id="9794429at2"/>
<dbReference type="Pfam" id="PF02391">
    <property type="entry name" value="MoaE"/>
    <property type="match status" value="1"/>
</dbReference>
<organism evidence="4 5">
    <name type="scientific">Corynebacterium gerontici</name>
    <dbReference type="NCBI Taxonomy" id="2079234"/>
    <lineage>
        <taxon>Bacteria</taxon>
        <taxon>Bacillati</taxon>
        <taxon>Actinomycetota</taxon>
        <taxon>Actinomycetes</taxon>
        <taxon>Mycobacteriales</taxon>
        <taxon>Corynebacteriaceae</taxon>
        <taxon>Corynebacterium</taxon>
    </lineage>
</organism>
<dbReference type="InterPro" id="IPR008284">
    <property type="entry name" value="MoCF_biosynth_CS"/>
</dbReference>
<dbReference type="Gene3D" id="3.90.1170.40">
    <property type="entry name" value="Molybdopterin biosynthesis MoaE subunit"/>
    <property type="match status" value="1"/>
</dbReference>
<dbReference type="GO" id="GO:0030366">
    <property type="term" value="F:molybdopterin synthase activity"/>
    <property type="evidence" value="ECO:0007669"/>
    <property type="project" value="UniProtKB-EC"/>
</dbReference>
<dbReference type="InterPro" id="IPR001453">
    <property type="entry name" value="MoaB/Mog_dom"/>
</dbReference>
<protein>
    <submittedName>
        <fullName evidence="4">Molybdopterin synthase catalytic subunit 1</fullName>
        <ecNumber evidence="4">2.8.1.12</ecNumber>
    </submittedName>
</protein>
<dbReference type="PANTHER" id="PTHR43764">
    <property type="entry name" value="MOLYBDENUM COFACTOR BIOSYNTHESIS"/>
    <property type="match status" value="1"/>
</dbReference>
<dbReference type="GO" id="GO:0006777">
    <property type="term" value="P:Mo-molybdopterin cofactor biosynthetic process"/>
    <property type="evidence" value="ECO:0007669"/>
    <property type="project" value="UniProtKB-KW"/>
</dbReference>
<evidence type="ECO:0000313" key="4">
    <source>
        <dbReference type="EMBL" id="AZA12363.1"/>
    </source>
</evidence>
<dbReference type="CDD" id="cd00756">
    <property type="entry name" value="MoaE"/>
    <property type="match status" value="1"/>
</dbReference>
<evidence type="ECO:0000256" key="1">
    <source>
        <dbReference type="ARBA" id="ARBA00005046"/>
    </source>
</evidence>
<dbReference type="CDD" id="cd00886">
    <property type="entry name" value="MogA_MoaB"/>
    <property type="match status" value="1"/>
</dbReference>
<reference evidence="4 5" key="1">
    <citation type="submission" date="2018-11" db="EMBL/GenBank/DDBJ databases">
        <authorList>
            <person name="Kleinhagauer T."/>
            <person name="Glaeser S.P."/>
            <person name="Spergser J."/>
            <person name="Ruckert C."/>
            <person name="Kaempfer P."/>
            <person name="Busse H.-J."/>
        </authorList>
    </citation>
    <scope>NUCLEOTIDE SEQUENCE [LARGE SCALE GENOMIC DNA]</scope>
    <source>
        <strain evidence="4 5">W8</strain>
    </source>
</reference>
<dbReference type="Proteomes" id="UP000271587">
    <property type="component" value="Chromosome"/>
</dbReference>
<dbReference type="InterPro" id="IPR036425">
    <property type="entry name" value="MoaB/Mog-like_dom_sf"/>
</dbReference>
<dbReference type="UniPathway" id="UPA00344"/>
<dbReference type="InterPro" id="IPR036563">
    <property type="entry name" value="MoaE_sf"/>
</dbReference>
<feature type="domain" description="MoaB/Mog" evidence="3">
    <location>
        <begin position="5"/>
        <end position="144"/>
    </location>
</feature>
<dbReference type="PANTHER" id="PTHR43764:SF1">
    <property type="entry name" value="MOLYBDOPTERIN MOLYBDOTRANSFERASE"/>
    <property type="match status" value="1"/>
</dbReference>
<keyword evidence="4" id="KW-0808">Transferase</keyword>
<evidence type="ECO:0000259" key="3">
    <source>
        <dbReference type="SMART" id="SM00852"/>
    </source>
</evidence>
<keyword evidence="5" id="KW-1185">Reference proteome</keyword>
<comment type="pathway">
    <text evidence="1">Cofactor biosynthesis; molybdopterin biosynthesis.</text>
</comment>
<dbReference type="InterPro" id="IPR003448">
    <property type="entry name" value="Mopterin_biosynth_MoaE"/>
</dbReference>
<dbReference type="SUPFAM" id="SSF53218">
    <property type="entry name" value="Molybdenum cofactor biosynthesis proteins"/>
    <property type="match status" value="1"/>
</dbReference>
<dbReference type="EC" id="2.8.1.12" evidence="4"/>
<accession>A0A3G6J3U0</accession>
<dbReference type="SUPFAM" id="SSF54690">
    <property type="entry name" value="Molybdopterin synthase subunit MoaE"/>
    <property type="match status" value="1"/>
</dbReference>
<evidence type="ECO:0000313" key="5">
    <source>
        <dbReference type="Proteomes" id="UP000271587"/>
    </source>
</evidence>
<dbReference type="Gene3D" id="3.40.980.10">
    <property type="entry name" value="MoaB/Mog-like domain"/>
    <property type="match status" value="1"/>
</dbReference>
<dbReference type="AlphaFoldDB" id="A0A3G6J3U0"/>
<proteinExistence type="predicted"/>